<evidence type="ECO:0000256" key="2">
    <source>
        <dbReference type="ARBA" id="ARBA00022527"/>
    </source>
</evidence>
<evidence type="ECO:0000256" key="3">
    <source>
        <dbReference type="ARBA" id="ARBA00022679"/>
    </source>
</evidence>
<dbReference type="EC" id="2.7.11.1" evidence="1"/>
<dbReference type="GO" id="GO:0004674">
    <property type="term" value="F:protein serine/threonine kinase activity"/>
    <property type="evidence" value="ECO:0007669"/>
    <property type="project" value="UniProtKB-KW"/>
</dbReference>
<dbReference type="Pfam" id="PF00069">
    <property type="entry name" value="Pkinase"/>
    <property type="match status" value="1"/>
</dbReference>
<keyword evidence="2" id="KW-0723">Serine/threonine-protein kinase</keyword>
<evidence type="ECO:0000256" key="5">
    <source>
        <dbReference type="ARBA" id="ARBA00022777"/>
    </source>
</evidence>
<dbReference type="GO" id="GO:0005524">
    <property type="term" value="F:ATP binding"/>
    <property type="evidence" value="ECO:0007669"/>
    <property type="project" value="UniProtKB-KW"/>
</dbReference>
<proteinExistence type="predicted"/>
<dbReference type="InterPro" id="IPR011009">
    <property type="entry name" value="Kinase-like_dom_sf"/>
</dbReference>
<protein>
    <recommendedName>
        <fullName evidence="1">non-specific serine/threonine protein kinase</fullName>
        <ecNumber evidence="1">2.7.11.1</ecNumber>
    </recommendedName>
</protein>
<dbReference type="PANTHER" id="PTHR27002">
    <property type="entry name" value="RECEPTOR-LIKE SERINE/THREONINE-PROTEIN KINASE SD1-8"/>
    <property type="match status" value="1"/>
</dbReference>
<evidence type="ECO:0000259" key="9">
    <source>
        <dbReference type="PROSITE" id="PS50011"/>
    </source>
</evidence>
<comment type="caution">
    <text evidence="10">The sequence shown here is derived from an EMBL/GenBank/DDBJ whole genome shotgun (WGS) entry which is preliminary data.</text>
</comment>
<dbReference type="FunFam" id="1.10.510.10:FF:001023">
    <property type="entry name" value="Os07g0541700 protein"/>
    <property type="match status" value="1"/>
</dbReference>
<evidence type="ECO:0000256" key="8">
    <source>
        <dbReference type="ARBA" id="ARBA00048679"/>
    </source>
</evidence>
<sequence length="192" mass="21663">MGSGLESFGDCSPPGKPDIGCVEKTLPECRKANFGFNNKIGSIGGDSYRFGNNYNMSLTECEDKCMQNYSCVAYASITKMELKLRAKDPSRRKLINWTKHKNIIGVAQGLLYLHKYSRLKVIYRDLKPSNILLDHDLNPKISDFGLARIPGVQQSEANTNRIVEKYDYMAPQYAVEGILSMTIDIQFWSFTA</sequence>
<keyword evidence="6" id="KW-0067">ATP-binding</keyword>
<evidence type="ECO:0000256" key="1">
    <source>
        <dbReference type="ARBA" id="ARBA00012513"/>
    </source>
</evidence>
<dbReference type="InterPro" id="IPR008271">
    <property type="entry name" value="Ser/Thr_kinase_AS"/>
</dbReference>
<dbReference type="PROSITE" id="PS00108">
    <property type="entry name" value="PROTEIN_KINASE_ST"/>
    <property type="match status" value="1"/>
</dbReference>
<dbReference type="Pfam" id="PF08276">
    <property type="entry name" value="PAN_2"/>
    <property type="match status" value="1"/>
</dbReference>
<name>A0A8S0S4K3_OLEEU</name>
<keyword evidence="3" id="KW-0808">Transferase</keyword>
<dbReference type="Proteomes" id="UP000594638">
    <property type="component" value="Unassembled WGS sequence"/>
</dbReference>
<organism evidence="10 11">
    <name type="scientific">Olea europaea subsp. europaea</name>
    <dbReference type="NCBI Taxonomy" id="158383"/>
    <lineage>
        <taxon>Eukaryota</taxon>
        <taxon>Viridiplantae</taxon>
        <taxon>Streptophyta</taxon>
        <taxon>Embryophyta</taxon>
        <taxon>Tracheophyta</taxon>
        <taxon>Spermatophyta</taxon>
        <taxon>Magnoliopsida</taxon>
        <taxon>eudicotyledons</taxon>
        <taxon>Gunneridae</taxon>
        <taxon>Pentapetalae</taxon>
        <taxon>asterids</taxon>
        <taxon>lamiids</taxon>
        <taxon>Lamiales</taxon>
        <taxon>Oleaceae</taxon>
        <taxon>Oleeae</taxon>
        <taxon>Olea</taxon>
    </lineage>
</organism>
<keyword evidence="11" id="KW-1185">Reference proteome</keyword>
<dbReference type="OrthoDB" id="908042at2759"/>
<reference evidence="10 11" key="1">
    <citation type="submission" date="2019-12" db="EMBL/GenBank/DDBJ databases">
        <authorList>
            <person name="Alioto T."/>
            <person name="Alioto T."/>
            <person name="Gomez Garrido J."/>
        </authorList>
    </citation>
    <scope>NUCLEOTIDE SEQUENCE [LARGE SCALE GENOMIC DNA]</scope>
</reference>
<dbReference type="InterPro" id="IPR000719">
    <property type="entry name" value="Prot_kinase_dom"/>
</dbReference>
<evidence type="ECO:0000256" key="4">
    <source>
        <dbReference type="ARBA" id="ARBA00022741"/>
    </source>
</evidence>
<feature type="domain" description="Protein kinase" evidence="9">
    <location>
        <begin position="1"/>
        <end position="192"/>
    </location>
</feature>
<evidence type="ECO:0000256" key="6">
    <source>
        <dbReference type="ARBA" id="ARBA00022840"/>
    </source>
</evidence>
<keyword evidence="4" id="KW-0547">Nucleotide-binding</keyword>
<comment type="catalytic activity">
    <reaction evidence="8">
        <text>L-seryl-[protein] + ATP = O-phospho-L-seryl-[protein] + ADP + H(+)</text>
        <dbReference type="Rhea" id="RHEA:17989"/>
        <dbReference type="Rhea" id="RHEA-COMP:9863"/>
        <dbReference type="Rhea" id="RHEA-COMP:11604"/>
        <dbReference type="ChEBI" id="CHEBI:15378"/>
        <dbReference type="ChEBI" id="CHEBI:29999"/>
        <dbReference type="ChEBI" id="CHEBI:30616"/>
        <dbReference type="ChEBI" id="CHEBI:83421"/>
        <dbReference type="ChEBI" id="CHEBI:456216"/>
        <dbReference type="EC" id="2.7.11.1"/>
    </reaction>
</comment>
<comment type="catalytic activity">
    <reaction evidence="7">
        <text>L-threonyl-[protein] + ATP = O-phospho-L-threonyl-[protein] + ADP + H(+)</text>
        <dbReference type="Rhea" id="RHEA:46608"/>
        <dbReference type="Rhea" id="RHEA-COMP:11060"/>
        <dbReference type="Rhea" id="RHEA-COMP:11605"/>
        <dbReference type="ChEBI" id="CHEBI:15378"/>
        <dbReference type="ChEBI" id="CHEBI:30013"/>
        <dbReference type="ChEBI" id="CHEBI:30616"/>
        <dbReference type="ChEBI" id="CHEBI:61977"/>
        <dbReference type="ChEBI" id="CHEBI:456216"/>
        <dbReference type="EC" id="2.7.11.1"/>
    </reaction>
</comment>
<evidence type="ECO:0000256" key="7">
    <source>
        <dbReference type="ARBA" id="ARBA00047899"/>
    </source>
</evidence>
<keyword evidence="5" id="KW-0418">Kinase</keyword>
<dbReference type="InterPro" id="IPR003609">
    <property type="entry name" value="Pan_app"/>
</dbReference>
<evidence type="ECO:0000313" key="11">
    <source>
        <dbReference type="Proteomes" id="UP000594638"/>
    </source>
</evidence>
<dbReference type="GO" id="GO:0005886">
    <property type="term" value="C:plasma membrane"/>
    <property type="evidence" value="ECO:0007669"/>
    <property type="project" value="TreeGrafter"/>
</dbReference>
<dbReference type="AlphaFoldDB" id="A0A8S0S4K3"/>
<evidence type="ECO:0000313" key="10">
    <source>
        <dbReference type="EMBL" id="CAA2987277.1"/>
    </source>
</evidence>
<dbReference type="Gramene" id="OE9A012791T1">
    <property type="protein sequence ID" value="OE9A012791C1"/>
    <property type="gene ID" value="OE9A012791"/>
</dbReference>
<dbReference type="EMBL" id="CACTIH010003911">
    <property type="protein sequence ID" value="CAA2987277.1"/>
    <property type="molecule type" value="Genomic_DNA"/>
</dbReference>
<gene>
    <name evidence="10" type="ORF">OLEA9_A012791</name>
</gene>
<dbReference type="Gene3D" id="1.10.510.10">
    <property type="entry name" value="Transferase(Phosphotransferase) domain 1"/>
    <property type="match status" value="1"/>
</dbReference>
<dbReference type="SUPFAM" id="SSF56112">
    <property type="entry name" value="Protein kinase-like (PK-like)"/>
    <property type="match status" value="1"/>
</dbReference>
<dbReference type="PROSITE" id="PS50011">
    <property type="entry name" value="PROTEIN_KINASE_DOM"/>
    <property type="match status" value="1"/>
</dbReference>
<accession>A0A8S0S4K3</accession>